<dbReference type="EMBL" id="QGKL01000036">
    <property type="protein sequence ID" value="PWQ95051.1"/>
    <property type="molecule type" value="Genomic_DNA"/>
</dbReference>
<dbReference type="AlphaFoldDB" id="A0A317CA78"/>
<dbReference type="Proteomes" id="UP000245506">
    <property type="component" value="Unassembled WGS sequence"/>
</dbReference>
<reference evidence="1 2" key="1">
    <citation type="submission" date="2018-05" db="EMBL/GenBank/DDBJ databases">
        <title>Leucothrix arctica sp. nov., isolated from Arctic seawater.</title>
        <authorList>
            <person name="Choi A."/>
            <person name="Baek K."/>
        </authorList>
    </citation>
    <scope>NUCLEOTIDE SEQUENCE [LARGE SCALE GENOMIC DNA]</scope>
    <source>
        <strain evidence="1 2">IMCC9719</strain>
    </source>
</reference>
<protein>
    <submittedName>
        <fullName evidence="1">Uncharacterized protein</fullName>
    </submittedName>
</protein>
<name>A0A317CA78_9GAMM</name>
<organism evidence="1 2">
    <name type="scientific">Leucothrix arctica</name>
    <dbReference type="NCBI Taxonomy" id="1481894"/>
    <lineage>
        <taxon>Bacteria</taxon>
        <taxon>Pseudomonadati</taxon>
        <taxon>Pseudomonadota</taxon>
        <taxon>Gammaproteobacteria</taxon>
        <taxon>Thiotrichales</taxon>
        <taxon>Thiotrichaceae</taxon>
        <taxon>Leucothrix</taxon>
    </lineage>
</organism>
<dbReference type="RefSeq" id="WP_109823990.1">
    <property type="nucleotide sequence ID" value="NZ_QGKL01000036.1"/>
</dbReference>
<gene>
    <name evidence="1" type="ORF">DKT75_13605</name>
</gene>
<proteinExistence type="predicted"/>
<dbReference type="OrthoDB" id="9182697at2"/>
<comment type="caution">
    <text evidence="1">The sequence shown here is derived from an EMBL/GenBank/DDBJ whole genome shotgun (WGS) entry which is preliminary data.</text>
</comment>
<keyword evidence="2" id="KW-1185">Reference proteome</keyword>
<evidence type="ECO:0000313" key="2">
    <source>
        <dbReference type="Proteomes" id="UP000245506"/>
    </source>
</evidence>
<sequence>MNYSKKIQHCRSYYPFKYWSEDYQDGIGKYSDTHCFNVQSIFDGLLKSLISLGEAAPELSKVELFQSTVQRLNIVRKNYPELIETMEREEFCDLFDKIALAAGLRPENYGGGDGIASEWREW</sequence>
<accession>A0A317CA78</accession>
<evidence type="ECO:0000313" key="1">
    <source>
        <dbReference type="EMBL" id="PWQ95051.1"/>
    </source>
</evidence>